<dbReference type="EMBL" id="CU468230">
    <property type="protein sequence ID" value="CAP00392.1"/>
    <property type="molecule type" value="Genomic_DNA"/>
</dbReference>
<dbReference type="InterPro" id="IPR014054">
    <property type="entry name" value="Phage_regulatory_Rha"/>
</dbReference>
<protein>
    <recommendedName>
        <fullName evidence="1">Bacteriophage P22 Orf201 C-terminal domain-containing protein</fullName>
    </recommendedName>
</protein>
<accession>B0VTV5</accession>
<dbReference type="AlphaFoldDB" id="B0VTV5"/>
<dbReference type="BioCyc" id="ABAU509170:GCL9-838-MONOMER"/>
<dbReference type="Proteomes" id="UP000001741">
    <property type="component" value="Chromosome"/>
</dbReference>
<evidence type="ECO:0000313" key="2">
    <source>
        <dbReference type="EMBL" id="CAP00392.1"/>
    </source>
</evidence>
<name>B0VTV5_ACIBS</name>
<evidence type="ECO:0000313" key="3">
    <source>
        <dbReference type="Proteomes" id="UP000001741"/>
    </source>
</evidence>
<dbReference type="HOGENOM" id="CLU_125309_0_0_6"/>
<gene>
    <name evidence="2" type="ordered locus">ABSDF1037</name>
</gene>
<evidence type="ECO:0000259" key="1">
    <source>
        <dbReference type="Pfam" id="PF10549"/>
    </source>
</evidence>
<proteinExistence type="predicted"/>
<dbReference type="Pfam" id="PF09669">
    <property type="entry name" value="Phage_pRha"/>
    <property type="match status" value="1"/>
</dbReference>
<sequence>MFYLHSPFRLNITLRSKTMNAKFNPVTKLVEVQKGEPTTTTLQIALGLGLTHKSVIQLVRTYLPDIQEFGRVRFESCNSAFEMANSGFDVRNSNQGRHTRYAILNEQQAYFLMTLMRNSPRVIDFKKALVKSFFEARVLLQTDYFALIQQREALNAKLECEKEIASSCGKGLATWKKQRDCLTTAIANVDRQIQPCLFDGETI</sequence>
<dbReference type="InterPro" id="IPR018877">
    <property type="entry name" value="Phage_P22_Orf201_C"/>
</dbReference>
<feature type="domain" description="Bacteriophage P22 Orf201 C-terminal" evidence="1">
    <location>
        <begin position="149"/>
        <end position="197"/>
    </location>
</feature>
<organism evidence="2 3">
    <name type="scientific">Acinetobacter baumannii (strain SDF)</name>
    <dbReference type="NCBI Taxonomy" id="509170"/>
    <lineage>
        <taxon>Bacteria</taxon>
        <taxon>Pseudomonadati</taxon>
        <taxon>Pseudomonadota</taxon>
        <taxon>Gammaproteobacteria</taxon>
        <taxon>Moraxellales</taxon>
        <taxon>Moraxellaceae</taxon>
        <taxon>Acinetobacter</taxon>
        <taxon>Acinetobacter calcoaceticus/baumannii complex</taxon>
    </lineage>
</organism>
<dbReference type="Pfam" id="PF10549">
    <property type="entry name" value="ORF11CD3"/>
    <property type="match status" value="1"/>
</dbReference>
<dbReference type="KEGG" id="abm:ABSDF1037"/>
<reference evidence="2 3" key="1">
    <citation type="journal article" date="2008" name="PLoS ONE">
        <title>Comparative analysis of Acinetobacters: three genomes for three lifestyles.</title>
        <authorList>
            <person name="Vallenet D."/>
            <person name="Nordmann P."/>
            <person name="Barbe V."/>
            <person name="Poirel L."/>
            <person name="Mangenot S."/>
            <person name="Bataille E."/>
            <person name="Dossat C."/>
            <person name="Gas S."/>
            <person name="Kreimeyer A."/>
            <person name="Lenoble P."/>
            <person name="Oztas S."/>
            <person name="Poulain J."/>
            <person name="Segurens B."/>
            <person name="Robert C."/>
            <person name="Abergel C."/>
            <person name="Claverie J.M."/>
            <person name="Raoult D."/>
            <person name="Medigue C."/>
            <person name="Weissenbach J."/>
            <person name="Cruveiller S."/>
        </authorList>
    </citation>
    <scope>NUCLEOTIDE SEQUENCE [LARGE SCALE GENOMIC DNA]</scope>
    <source>
        <strain evidence="2 3">SDF</strain>
    </source>
</reference>